<dbReference type="EMBL" id="MU006323">
    <property type="protein sequence ID" value="KAF2847758.1"/>
    <property type="molecule type" value="Genomic_DNA"/>
</dbReference>
<protein>
    <submittedName>
        <fullName evidence="1">Uncharacterized protein</fullName>
    </submittedName>
</protein>
<dbReference type="AlphaFoldDB" id="A0A6A7B008"/>
<gene>
    <name evidence="1" type="ORF">T440DRAFT_187406</name>
</gene>
<evidence type="ECO:0000313" key="1">
    <source>
        <dbReference type="EMBL" id="KAF2847758.1"/>
    </source>
</evidence>
<organism evidence="1 2">
    <name type="scientific">Plenodomus tracheiphilus IPT5</name>
    <dbReference type="NCBI Taxonomy" id="1408161"/>
    <lineage>
        <taxon>Eukaryota</taxon>
        <taxon>Fungi</taxon>
        <taxon>Dikarya</taxon>
        <taxon>Ascomycota</taxon>
        <taxon>Pezizomycotina</taxon>
        <taxon>Dothideomycetes</taxon>
        <taxon>Pleosporomycetidae</taxon>
        <taxon>Pleosporales</taxon>
        <taxon>Pleosporineae</taxon>
        <taxon>Leptosphaeriaceae</taxon>
        <taxon>Plenodomus</taxon>
    </lineage>
</organism>
<evidence type="ECO:0000313" key="2">
    <source>
        <dbReference type="Proteomes" id="UP000799423"/>
    </source>
</evidence>
<keyword evidence="2" id="KW-1185">Reference proteome</keyword>
<accession>A0A6A7B008</accession>
<sequence length="140" mass="15425">MSSPRALFSCFRPTRSSYLHPRTTTNAGARPWHRDGPWARAFEKELCSELPIGRATPLPLSFCSPLLVAHTHRRQRGPRIAPTPPAGTPFVVAAPNTVNSSEMSLHQCDSGLVSSSACKRLLHSSQVRSTRPLFMPLHES</sequence>
<name>A0A6A7B008_9PLEO</name>
<reference evidence="1" key="1">
    <citation type="submission" date="2020-01" db="EMBL/GenBank/DDBJ databases">
        <authorList>
            <consortium name="DOE Joint Genome Institute"/>
            <person name="Haridas S."/>
            <person name="Albert R."/>
            <person name="Binder M."/>
            <person name="Bloem J."/>
            <person name="Labutti K."/>
            <person name="Salamov A."/>
            <person name="Andreopoulos B."/>
            <person name="Baker S.E."/>
            <person name="Barry K."/>
            <person name="Bills G."/>
            <person name="Bluhm B.H."/>
            <person name="Cannon C."/>
            <person name="Castanera R."/>
            <person name="Culley D.E."/>
            <person name="Daum C."/>
            <person name="Ezra D."/>
            <person name="Gonzalez J.B."/>
            <person name="Henrissat B."/>
            <person name="Kuo A."/>
            <person name="Liang C."/>
            <person name="Lipzen A."/>
            <person name="Lutzoni F."/>
            <person name="Magnuson J."/>
            <person name="Mondo S."/>
            <person name="Nolan M."/>
            <person name="Ohm R."/>
            <person name="Pangilinan J."/>
            <person name="Park H.-J."/>
            <person name="Ramirez L."/>
            <person name="Alfaro M."/>
            <person name="Sun H."/>
            <person name="Tritt A."/>
            <person name="Yoshinaga Y."/>
            <person name="Zwiers L.-H."/>
            <person name="Turgeon B.G."/>
            <person name="Goodwin S.B."/>
            <person name="Spatafora J.W."/>
            <person name="Crous P.W."/>
            <person name="Grigoriev I.V."/>
        </authorList>
    </citation>
    <scope>NUCLEOTIDE SEQUENCE</scope>
    <source>
        <strain evidence="1">IPT5</strain>
    </source>
</reference>
<proteinExistence type="predicted"/>
<dbReference type="Proteomes" id="UP000799423">
    <property type="component" value="Unassembled WGS sequence"/>
</dbReference>